<keyword evidence="3" id="KW-0067">ATP-binding</keyword>
<dbReference type="Gene3D" id="3.10.330.10">
    <property type="match status" value="1"/>
</dbReference>
<dbReference type="GO" id="GO:0030970">
    <property type="term" value="P:retrograde protein transport, ER to cytosol"/>
    <property type="evidence" value="ECO:0007669"/>
    <property type="project" value="TreeGrafter"/>
</dbReference>
<evidence type="ECO:0000256" key="3">
    <source>
        <dbReference type="ARBA" id="ARBA00022840"/>
    </source>
</evidence>
<sequence length="290" mass="32064">MLTTVENGGIHGATPSSSGAVFKVNRIARDNLVKLVHILPFEDSIEAYRPVRKGDTFLLCGGMRTVEFKVMETDPAEFCVVAQDTRVTQSRREEEKSNLADVGYDDIGGCRKQMTQIRELVELPLRHPQLFKSHRYQAHSRVLFFLVNGPEIMSKMAGQSESNLRKLASTAKARGSGNGDDGDAGDRKPPVSPEVNLDFLVKSTHGYSGICQRAAKPAIRESIEVDIRCTREKRARDEAAGEDALQRSLMMRPRALRGGDEVQPSQSSSGTTLAPAEKENDREYAGFFHV</sequence>
<feature type="region of interest" description="Disordered" evidence="4">
    <location>
        <begin position="163"/>
        <end position="194"/>
    </location>
</feature>
<feature type="region of interest" description="Disordered" evidence="4">
    <location>
        <begin position="256"/>
        <end position="290"/>
    </location>
</feature>
<feature type="compositionally biased region" description="Polar residues" evidence="4">
    <location>
        <begin position="263"/>
        <end position="272"/>
    </location>
</feature>
<dbReference type="InterPro" id="IPR004201">
    <property type="entry name" value="Cdc48_dom2"/>
</dbReference>
<keyword evidence="7" id="KW-1185">Reference proteome</keyword>
<dbReference type="EMBL" id="JARJCM010000541">
    <property type="protein sequence ID" value="KAJ7016287.1"/>
    <property type="molecule type" value="Genomic_DNA"/>
</dbReference>
<proteinExistence type="inferred from homology"/>
<dbReference type="GO" id="GO:0005524">
    <property type="term" value="F:ATP binding"/>
    <property type="evidence" value="ECO:0007669"/>
    <property type="project" value="UniProtKB-KW"/>
</dbReference>
<dbReference type="InterPro" id="IPR029067">
    <property type="entry name" value="CDC48_domain_2-like_sf"/>
</dbReference>
<dbReference type="GO" id="GO:0016887">
    <property type="term" value="F:ATP hydrolysis activity"/>
    <property type="evidence" value="ECO:0007669"/>
    <property type="project" value="TreeGrafter"/>
</dbReference>
<comment type="caution">
    <text evidence="6">The sequence shown here is derived from an EMBL/GenBank/DDBJ whole genome shotgun (WGS) entry which is preliminary data.</text>
</comment>
<evidence type="ECO:0000256" key="1">
    <source>
        <dbReference type="ARBA" id="ARBA00006914"/>
    </source>
</evidence>
<name>A0AAD6RZV8_9AGAR</name>
<feature type="domain" description="CDC48" evidence="5">
    <location>
        <begin position="49"/>
        <end position="88"/>
    </location>
</feature>
<dbReference type="InterPro" id="IPR027417">
    <property type="entry name" value="P-loop_NTPase"/>
</dbReference>
<evidence type="ECO:0000259" key="5">
    <source>
        <dbReference type="Pfam" id="PF02933"/>
    </source>
</evidence>
<dbReference type="PANTHER" id="PTHR23077:SF171">
    <property type="entry name" value="NUCLEAR VALOSIN-CONTAINING PROTEIN-LIKE"/>
    <property type="match status" value="1"/>
</dbReference>
<dbReference type="GO" id="GO:0005829">
    <property type="term" value="C:cytosol"/>
    <property type="evidence" value="ECO:0007669"/>
    <property type="project" value="TreeGrafter"/>
</dbReference>
<dbReference type="AlphaFoldDB" id="A0AAD6RZV8"/>
<comment type="similarity">
    <text evidence="1">Belongs to the AAA ATPase family.</text>
</comment>
<keyword evidence="2" id="KW-0547">Nucleotide-binding</keyword>
<protein>
    <recommendedName>
        <fullName evidence="5">CDC48 domain-containing protein</fullName>
    </recommendedName>
</protein>
<dbReference type="GO" id="GO:0097352">
    <property type="term" value="P:autophagosome maturation"/>
    <property type="evidence" value="ECO:0007669"/>
    <property type="project" value="TreeGrafter"/>
</dbReference>
<dbReference type="Gene3D" id="3.40.50.300">
    <property type="entry name" value="P-loop containing nucleotide triphosphate hydrolases"/>
    <property type="match status" value="1"/>
</dbReference>
<accession>A0AAD6RZV8</accession>
<dbReference type="SUPFAM" id="SSF52540">
    <property type="entry name" value="P-loop containing nucleoside triphosphate hydrolases"/>
    <property type="match status" value="1"/>
</dbReference>
<dbReference type="GO" id="GO:0034098">
    <property type="term" value="C:VCP-NPL4-UFD1 AAA ATPase complex"/>
    <property type="evidence" value="ECO:0007669"/>
    <property type="project" value="TreeGrafter"/>
</dbReference>
<dbReference type="Proteomes" id="UP001218188">
    <property type="component" value="Unassembled WGS sequence"/>
</dbReference>
<evidence type="ECO:0000256" key="4">
    <source>
        <dbReference type="SAM" id="MobiDB-lite"/>
    </source>
</evidence>
<dbReference type="SUPFAM" id="SSF54585">
    <property type="entry name" value="Cdc48 domain 2-like"/>
    <property type="match status" value="1"/>
</dbReference>
<dbReference type="InterPro" id="IPR050168">
    <property type="entry name" value="AAA_ATPase_domain"/>
</dbReference>
<reference evidence="6" key="1">
    <citation type="submission" date="2023-03" db="EMBL/GenBank/DDBJ databases">
        <title>Massive genome expansion in bonnet fungi (Mycena s.s.) driven by repeated elements and novel gene families across ecological guilds.</title>
        <authorList>
            <consortium name="Lawrence Berkeley National Laboratory"/>
            <person name="Harder C.B."/>
            <person name="Miyauchi S."/>
            <person name="Viragh M."/>
            <person name="Kuo A."/>
            <person name="Thoen E."/>
            <person name="Andreopoulos B."/>
            <person name="Lu D."/>
            <person name="Skrede I."/>
            <person name="Drula E."/>
            <person name="Henrissat B."/>
            <person name="Morin E."/>
            <person name="Kohler A."/>
            <person name="Barry K."/>
            <person name="LaButti K."/>
            <person name="Morin E."/>
            <person name="Salamov A."/>
            <person name="Lipzen A."/>
            <person name="Mereny Z."/>
            <person name="Hegedus B."/>
            <person name="Baldrian P."/>
            <person name="Stursova M."/>
            <person name="Weitz H."/>
            <person name="Taylor A."/>
            <person name="Grigoriev I.V."/>
            <person name="Nagy L.G."/>
            <person name="Martin F."/>
            <person name="Kauserud H."/>
        </authorList>
    </citation>
    <scope>NUCLEOTIDE SEQUENCE</scope>
    <source>
        <strain evidence="6">CBHHK200</strain>
    </source>
</reference>
<dbReference type="PANTHER" id="PTHR23077">
    <property type="entry name" value="AAA-FAMILY ATPASE"/>
    <property type="match status" value="1"/>
</dbReference>
<dbReference type="GO" id="GO:0051228">
    <property type="term" value="P:mitotic spindle disassembly"/>
    <property type="evidence" value="ECO:0007669"/>
    <property type="project" value="TreeGrafter"/>
</dbReference>
<evidence type="ECO:0000256" key="2">
    <source>
        <dbReference type="ARBA" id="ARBA00022741"/>
    </source>
</evidence>
<dbReference type="GO" id="GO:0031593">
    <property type="term" value="F:polyubiquitin modification-dependent protein binding"/>
    <property type="evidence" value="ECO:0007669"/>
    <property type="project" value="TreeGrafter"/>
</dbReference>
<gene>
    <name evidence="6" type="ORF">C8F04DRAFT_1202680</name>
</gene>
<evidence type="ECO:0000313" key="6">
    <source>
        <dbReference type="EMBL" id="KAJ7016287.1"/>
    </source>
</evidence>
<dbReference type="GO" id="GO:0005634">
    <property type="term" value="C:nucleus"/>
    <property type="evidence" value="ECO:0007669"/>
    <property type="project" value="TreeGrafter"/>
</dbReference>
<dbReference type="Pfam" id="PF02933">
    <property type="entry name" value="CDC48_2"/>
    <property type="match status" value="1"/>
</dbReference>
<dbReference type="Gene3D" id="6.10.20.150">
    <property type="match status" value="1"/>
</dbReference>
<organism evidence="6 7">
    <name type="scientific">Mycena alexandri</name>
    <dbReference type="NCBI Taxonomy" id="1745969"/>
    <lineage>
        <taxon>Eukaryota</taxon>
        <taxon>Fungi</taxon>
        <taxon>Dikarya</taxon>
        <taxon>Basidiomycota</taxon>
        <taxon>Agaricomycotina</taxon>
        <taxon>Agaricomycetes</taxon>
        <taxon>Agaricomycetidae</taxon>
        <taxon>Agaricales</taxon>
        <taxon>Marasmiineae</taxon>
        <taxon>Mycenaceae</taxon>
        <taxon>Mycena</taxon>
    </lineage>
</organism>
<evidence type="ECO:0000313" key="7">
    <source>
        <dbReference type="Proteomes" id="UP001218188"/>
    </source>
</evidence>